<dbReference type="NCBIfam" id="TIGR04183">
    <property type="entry name" value="Por_Secre_tail"/>
    <property type="match status" value="1"/>
</dbReference>
<dbReference type="Proteomes" id="UP000552615">
    <property type="component" value="Unassembled WGS sequence"/>
</dbReference>
<organism evidence="4 5">
    <name type="scientific">Chryseobacterium cheonjiense</name>
    <dbReference type="NCBI Taxonomy" id="2728845"/>
    <lineage>
        <taxon>Bacteria</taxon>
        <taxon>Pseudomonadati</taxon>
        <taxon>Bacteroidota</taxon>
        <taxon>Flavobacteriia</taxon>
        <taxon>Flavobacteriales</taxon>
        <taxon>Weeksellaceae</taxon>
        <taxon>Chryseobacterium group</taxon>
        <taxon>Chryseobacterium</taxon>
    </lineage>
</organism>
<evidence type="ECO:0000259" key="3">
    <source>
        <dbReference type="Pfam" id="PF18962"/>
    </source>
</evidence>
<dbReference type="Pfam" id="PF14240">
    <property type="entry name" value="YHYH"/>
    <property type="match status" value="1"/>
</dbReference>
<dbReference type="RefSeq" id="WP_169229516.1">
    <property type="nucleotide sequence ID" value="NZ_JABBGF010000001.1"/>
</dbReference>
<dbReference type="Pfam" id="PF18962">
    <property type="entry name" value="Por_Secre_tail"/>
    <property type="match status" value="1"/>
</dbReference>
<proteinExistence type="predicted"/>
<feature type="domain" description="Secretion system C-terminal sorting" evidence="3">
    <location>
        <begin position="362"/>
        <end position="432"/>
    </location>
</feature>
<accession>A0A7Y0A3S0</accession>
<dbReference type="AlphaFoldDB" id="A0A7Y0A3S0"/>
<sequence length="434" mass="47239">MKRNLLLLVFLLAQNVLFSQSVLTSWIMNAGEYASYWQNTNGSPTSPTFVFYTSTALANVTKVCYNSTYVWTKSEGMTTNMGQFLNPGAPSAQGYTYRFPRTQTVPTTKTISPKVGSIGLLTNGVPVYGLSNAHYYNGSGNNGNSVGTWNVEVYLAEGFVLDATLGAHPQQQGAYHSHAKPYRLYSSTSSTVHSPIVGWAFDGYPIYGPYGYSSPLNASSGIARMKSGYSLRNITTRTSLPYGVSLTSANYGPAVSTTYPLGTYIEDYEWLASNGGDLDKYNGRYCVTPEFPGGTYAYFVTIDASGTPQFPYYIGVEYYGAPETDDITMGTTITIPSTGTTCFTSTLGTQEETIKADNIYSYPNPSNGVFNLKLPQVTGNSEIEVYSMTGQKIFSKSISGNETQIDISDKARNGIFLLKVINGGKQHTVKLMLK</sequence>
<comment type="caution">
    <text evidence="4">The sequence shown here is derived from an EMBL/GenBank/DDBJ whole genome shotgun (WGS) entry which is preliminary data.</text>
</comment>
<name>A0A7Y0A3S0_9FLAO</name>
<gene>
    <name evidence="4" type="ORF">HHL20_01975</name>
</gene>
<keyword evidence="5" id="KW-1185">Reference proteome</keyword>
<reference evidence="4 5" key="1">
    <citation type="submission" date="2020-04" db="EMBL/GenBank/DDBJ databases">
        <title>Chryseobacterium sp. RJ-7-14 sp. nov., isolated from Jeju soil.</title>
        <authorList>
            <person name="Dahal R.H."/>
            <person name="Chaudhary D.K."/>
        </authorList>
    </citation>
    <scope>NUCLEOTIDE SEQUENCE [LARGE SCALE GENOMIC DNA]</scope>
    <source>
        <strain evidence="4 5">RJ-7-14</strain>
    </source>
</reference>
<dbReference type="EMBL" id="JABBGF010000001">
    <property type="protein sequence ID" value="NML56104.1"/>
    <property type="molecule type" value="Genomic_DNA"/>
</dbReference>
<keyword evidence="1" id="KW-0732">Signal</keyword>
<dbReference type="InterPro" id="IPR025924">
    <property type="entry name" value="YHYH_dom"/>
</dbReference>
<evidence type="ECO:0000313" key="5">
    <source>
        <dbReference type="Proteomes" id="UP000552615"/>
    </source>
</evidence>
<protein>
    <submittedName>
        <fullName evidence="4">YHYH protein</fullName>
    </submittedName>
</protein>
<evidence type="ECO:0000259" key="2">
    <source>
        <dbReference type="Pfam" id="PF14240"/>
    </source>
</evidence>
<feature type="domain" description="YHYH" evidence="2">
    <location>
        <begin position="97"/>
        <end position="305"/>
    </location>
</feature>
<evidence type="ECO:0000313" key="4">
    <source>
        <dbReference type="EMBL" id="NML56104.1"/>
    </source>
</evidence>
<dbReference type="InterPro" id="IPR026444">
    <property type="entry name" value="Secre_tail"/>
</dbReference>
<evidence type="ECO:0000256" key="1">
    <source>
        <dbReference type="ARBA" id="ARBA00022729"/>
    </source>
</evidence>